<dbReference type="SUPFAM" id="SSF144091">
    <property type="entry name" value="Rhomboid-like"/>
    <property type="match status" value="1"/>
</dbReference>
<keyword evidence="6 8" id="KW-0472">Membrane</keyword>
<dbReference type="InterPro" id="IPR022764">
    <property type="entry name" value="Peptidase_S54_rhomboid_dom"/>
</dbReference>
<feature type="transmembrane region" description="Helical" evidence="8">
    <location>
        <begin position="348"/>
        <end position="373"/>
    </location>
</feature>
<comment type="subcellular location">
    <subcellularLocation>
        <location evidence="1">Membrane</location>
        <topology evidence="1">Multi-pass membrane protein</topology>
    </subcellularLocation>
</comment>
<dbReference type="InterPro" id="IPR050925">
    <property type="entry name" value="Rhomboid_protease_S54"/>
</dbReference>
<evidence type="ECO:0000256" key="7">
    <source>
        <dbReference type="SAM" id="Coils"/>
    </source>
</evidence>
<keyword evidence="5 8" id="KW-1133">Transmembrane helix</keyword>
<keyword evidence="7" id="KW-0175">Coiled coil</keyword>
<organism evidence="10 11">
    <name type="scientific">Vermiconidia calcicola</name>
    <dbReference type="NCBI Taxonomy" id="1690605"/>
    <lineage>
        <taxon>Eukaryota</taxon>
        <taxon>Fungi</taxon>
        <taxon>Dikarya</taxon>
        <taxon>Ascomycota</taxon>
        <taxon>Pezizomycotina</taxon>
        <taxon>Dothideomycetes</taxon>
        <taxon>Dothideomycetidae</taxon>
        <taxon>Mycosphaerellales</taxon>
        <taxon>Extremaceae</taxon>
        <taxon>Vermiconidia</taxon>
    </lineage>
</organism>
<dbReference type="GO" id="GO:0004252">
    <property type="term" value="F:serine-type endopeptidase activity"/>
    <property type="evidence" value="ECO:0007669"/>
    <property type="project" value="InterPro"/>
</dbReference>
<dbReference type="Proteomes" id="UP001345827">
    <property type="component" value="Unassembled WGS sequence"/>
</dbReference>
<evidence type="ECO:0000313" key="11">
    <source>
        <dbReference type="Proteomes" id="UP001345827"/>
    </source>
</evidence>
<dbReference type="AlphaFoldDB" id="A0AAV9QET2"/>
<keyword evidence="3 8" id="KW-0812">Transmembrane</keyword>
<evidence type="ECO:0000256" key="5">
    <source>
        <dbReference type="ARBA" id="ARBA00022989"/>
    </source>
</evidence>
<evidence type="ECO:0000256" key="8">
    <source>
        <dbReference type="SAM" id="Phobius"/>
    </source>
</evidence>
<dbReference type="GO" id="GO:0006465">
    <property type="term" value="P:signal peptide processing"/>
    <property type="evidence" value="ECO:0007669"/>
    <property type="project" value="TreeGrafter"/>
</dbReference>
<evidence type="ECO:0000313" key="10">
    <source>
        <dbReference type="EMBL" id="KAK5540052.1"/>
    </source>
</evidence>
<keyword evidence="11" id="KW-1185">Reference proteome</keyword>
<dbReference type="GO" id="GO:0016020">
    <property type="term" value="C:membrane"/>
    <property type="evidence" value="ECO:0007669"/>
    <property type="project" value="UniProtKB-SubCell"/>
</dbReference>
<proteinExistence type="inferred from homology"/>
<dbReference type="PANTHER" id="PTHR43731:SF14">
    <property type="entry name" value="PRESENILIN-ASSOCIATED RHOMBOID-LIKE PROTEIN, MITOCHONDRIAL"/>
    <property type="match status" value="1"/>
</dbReference>
<protein>
    <recommendedName>
        <fullName evidence="9">Peptidase S54 rhomboid domain-containing protein</fullName>
    </recommendedName>
</protein>
<comment type="similarity">
    <text evidence="2">Belongs to the peptidase S54 family.</text>
</comment>
<feature type="transmembrane region" description="Helical" evidence="8">
    <location>
        <begin position="465"/>
        <end position="483"/>
    </location>
</feature>
<reference evidence="10 11" key="1">
    <citation type="submission" date="2023-06" db="EMBL/GenBank/DDBJ databases">
        <title>Black Yeasts Isolated from many extreme environments.</title>
        <authorList>
            <person name="Coleine C."/>
            <person name="Stajich J.E."/>
            <person name="Selbmann L."/>
        </authorList>
    </citation>
    <scope>NUCLEOTIDE SEQUENCE [LARGE SCALE GENOMIC DNA]</scope>
    <source>
        <strain evidence="10 11">CCFEE 5887</strain>
    </source>
</reference>
<feature type="transmembrane region" description="Helical" evidence="8">
    <location>
        <begin position="318"/>
        <end position="336"/>
    </location>
</feature>
<name>A0AAV9QET2_9PEZI</name>
<sequence length="571" mass="64349">MNNAGTVVLRLARKCLQHSTCQRIPEQTLGLFCPLSSRPHRPLTSIFQALPSLRSQCPSDGQRRHFTQSNPYGFRRSSAVQILKQYGSGKKPEKGLRFQEGELSHEEVIAIFGSRAPPTNLGNYLLRVIHGRRHDGTLDLPLPEELEEELAKNPDAFEDGLQWLRTTYPIDEDAAILGRIEREEHALERDNPSELLQRGQDLGFYRGPQSGHYQAKLSGKDGDVFGVSELEKIRAENEARLQQEEEELQAQIDQRMTKVQEERTRALAQRPEQGLESAKEVRPPNTFEKWVLKAQNRAQSKLTIESPEVAQQTTTQRLLPSLLLVTVAVGGCYLYSQYWHRPKQSERLFPDVALSFATIAGLVAINLAVFCAWRLPPFWSTLNKYFIIVPVYPYAFSMLGNLFSHQKFTHFLANMIPLFIFGLPLHEEVGRGTFLAIFLSSGLLGSLGSLARLSALKTSITTTTLGASGCVYGIVAAYLWLHLDDRFSILFLPPDLADTLSFSGKYLLIGLGLFQLVGSLRPIMKIDYFDHLVGMTVGVVSAWWWQGNKEKDGGFRKKFTNWWKLTVSGSK</sequence>
<feature type="transmembrane region" description="Helical" evidence="8">
    <location>
        <begin position="432"/>
        <end position="453"/>
    </location>
</feature>
<evidence type="ECO:0000256" key="3">
    <source>
        <dbReference type="ARBA" id="ARBA00022692"/>
    </source>
</evidence>
<dbReference type="EMBL" id="JAXLQG010000005">
    <property type="protein sequence ID" value="KAK5540052.1"/>
    <property type="molecule type" value="Genomic_DNA"/>
</dbReference>
<comment type="caution">
    <text evidence="10">The sequence shown here is derived from an EMBL/GenBank/DDBJ whole genome shotgun (WGS) entry which is preliminary data.</text>
</comment>
<evidence type="ECO:0000256" key="4">
    <source>
        <dbReference type="ARBA" id="ARBA00022801"/>
    </source>
</evidence>
<evidence type="ECO:0000259" key="9">
    <source>
        <dbReference type="Pfam" id="PF01694"/>
    </source>
</evidence>
<feature type="transmembrane region" description="Helical" evidence="8">
    <location>
        <begin position="408"/>
        <end position="426"/>
    </location>
</feature>
<dbReference type="Pfam" id="PF01694">
    <property type="entry name" value="Rhomboid"/>
    <property type="match status" value="1"/>
</dbReference>
<dbReference type="Gene3D" id="1.20.1540.10">
    <property type="entry name" value="Rhomboid-like"/>
    <property type="match status" value="1"/>
</dbReference>
<evidence type="ECO:0000256" key="6">
    <source>
        <dbReference type="ARBA" id="ARBA00023136"/>
    </source>
</evidence>
<feature type="coiled-coil region" evidence="7">
    <location>
        <begin position="227"/>
        <end position="261"/>
    </location>
</feature>
<accession>A0AAV9QET2</accession>
<evidence type="ECO:0000256" key="2">
    <source>
        <dbReference type="ARBA" id="ARBA00009045"/>
    </source>
</evidence>
<feature type="transmembrane region" description="Helical" evidence="8">
    <location>
        <begin position="385"/>
        <end position="403"/>
    </location>
</feature>
<feature type="transmembrane region" description="Helical" evidence="8">
    <location>
        <begin position="503"/>
        <end position="521"/>
    </location>
</feature>
<dbReference type="PANTHER" id="PTHR43731">
    <property type="entry name" value="RHOMBOID PROTEASE"/>
    <property type="match status" value="1"/>
</dbReference>
<evidence type="ECO:0000256" key="1">
    <source>
        <dbReference type="ARBA" id="ARBA00004141"/>
    </source>
</evidence>
<keyword evidence="4" id="KW-0378">Hydrolase</keyword>
<dbReference type="InterPro" id="IPR035952">
    <property type="entry name" value="Rhomboid-like_sf"/>
</dbReference>
<gene>
    <name evidence="10" type="ORF">LTR25_003757</name>
</gene>
<feature type="domain" description="Peptidase S54 rhomboid" evidence="9">
    <location>
        <begin position="398"/>
        <end position="543"/>
    </location>
</feature>